<dbReference type="PROSITE" id="PS00175">
    <property type="entry name" value="PG_MUTASE"/>
    <property type="match status" value="1"/>
</dbReference>
<dbReference type="Pfam" id="PF00300">
    <property type="entry name" value="His_Phos_1"/>
    <property type="match status" value="1"/>
</dbReference>
<sequence>MPQEIYILRHGQTEFNADGKLQGHCNSPLTDLGRAQARAYGKTLANPPCDTAGFQLLSSPLGRAMETAALVAAELGLARAAITQEPRLMEAGLGEWEMARIADIHAAHPILAGRNDWYLQAPEAETLTAIRARLLDWLQDPATPKRVIIVSHGITTVVLRGLLLGLDDSAMWRQDKPQDAFYHFANGAMARIGC</sequence>
<protein>
    <submittedName>
        <fullName evidence="3">Histidine phosphatase family protein</fullName>
    </submittedName>
</protein>
<keyword evidence="4" id="KW-1185">Reference proteome</keyword>
<dbReference type="InterPro" id="IPR001345">
    <property type="entry name" value="PG/BPGM_mutase_AS"/>
</dbReference>
<dbReference type="SUPFAM" id="SSF53254">
    <property type="entry name" value="Phosphoglycerate mutase-like"/>
    <property type="match status" value="1"/>
</dbReference>
<organism evidence="3 4">
    <name type="scientific">Shewanella sedimentimangrovi</name>
    <dbReference type="NCBI Taxonomy" id="2814293"/>
    <lineage>
        <taxon>Bacteria</taxon>
        <taxon>Pseudomonadati</taxon>
        <taxon>Pseudomonadota</taxon>
        <taxon>Gammaproteobacteria</taxon>
        <taxon>Alteromonadales</taxon>
        <taxon>Shewanellaceae</taxon>
        <taxon>Shewanella</taxon>
    </lineage>
</organism>
<dbReference type="CDD" id="cd07067">
    <property type="entry name" value="HP_PGM_like"/>
    <property type="match status" value="1"/>
</dbReference>
<name>A0ABX7R3J2_9GAMM</name>
<evidence type="ECO:0000256" key="2">
    <source>
        <dbReference type="ARBA" id="ARBA00023235"/>
    </source>
</evidence>
<accession>A0ABX7R3J2</accession>
<evidence type="ECO:0000313" key="4">
    <source>
        <dbReference type="Proteomes" id="UP000663207"/>
    </source>
</evidence>
<dbReference type="Proteomes" id="UP000663207">
    <property type="component" value="Chromosome"/>
</dbReference>
<dbReference type="EMBL" id="CP071502">
    <property type="protein sequence ID" value="QSX37663.1"/>
    <property type="molecule type" value="Genomic_DNA"/>
</dbReference>
<dbReference type="Gene3D" id="3.40.50.1240">
    <property type="entry name" value="Phosphoglycerate mutase-like"/>
    <property type="match status" value="1"/>
</dbReference>
<evidence type="ECO:0000256" key="1">
    <source>
        <dbReference type="ARBA" id="ARBA00023152"/>
    </source>
</evidence>
<dbReference type="InterPro" id="IPR050275">
    <property type="entry name" value="PGM_Phosphatase"/>
</dbReference>
<keyword evidence="1" id="KW-0324">Glycolysis</keyword>
<reference evidence="3 4" key="1">
    <citation type="submission" date="2021-03" db="EMBL/GenBank/DDBJ databases">
        <title>Novel species identification of genus Shewanella.</title>
        <authorList>
            <person name="Liu G."/>
            <person name="Zhang Q."/>
        </authorList>
    </citation>
    <scope>NUCLEOTIDE SEQUENCE [LARGE SCALE GENOMIC DNA]</scope>
    <source>
        <strain evidence="3 4">FJAT-52962</strain>
    </source>
</reference>
<gene>
    <name evidence="3" type="ORF">JYB85_02150</name>
</gene>
<dbReference type="SMART" id="SM00855">
    <property type="entry name" value="PGAM"/>
    <property type="match status" value="1"/>
</dbReference>
<dbReference type="InterPro" id="IPR029033">
    <property type="entry name" value="His_PPase_superfam"/>
</dbReference>
<dbReference type="RefSeq" id="WP_207380850.1">
    <property type="nucleotide sequence ID" value="NZ_CP071502.1"/>
</dbReference>
<dbReference type="PANTHER" id="PTHR48100:SF1">
    <property type="entry name" value="HISTIDINE PHOSPHATASE FAMILY PROTEIN-RELATED"/>
    <property type="match status" value="1"/>
</dbReference>
<dbReference type="PANTHER" id="PTHR48100">
    <property type="entry name" value="BROAD-SPECIFICITY PHOSPHATASE YOR283W-RELATED"/>
    <property type="match status" value="1"/>
</dbReference>
<dbReference type="InterPro" id="IPR013078">
    <property type="entry name" value="His_Pase_superF_clade-1"/>
</dbReference>
<proteinExistence type="predicted"/>
<keyword evidence="2" id="KW-0413">Isomerase</keyword>
<evidence type="ECO:0000313" key="3">
    <source>
        <dbReference type="EMBL" id="QSX37663.1"/>
    </source>
</evidence>